<evidence type="ECO:0000313" key="3">
    <source>
        <dbReference type="RefSeq" id="XP_015078322.1"/>
    </source>
</evidence>
<sequence length="120" mass="13611">MVLQTTYQDKATQTENKDEDTIEKLLKDITTLCTKVDSMDNEIQKLKTNEDNLKSKANISQQHDYKNAELRRSEDGKIPEIKGDDGKLPKIHNVCLNTAADHRCFKCNGDDNVISDADLE</sequence>
<gene>
    <name evidence="3" type="primary">LOC107022143</name>
</gene>
<name>A0ABM1GZU2_SOLPN</name>
<accession>A0ABM1GZU2</accession>
<dbReference type="Proteomes" id="UP000694930">
    <property type="component" value="Chromosome 6"/>
</dbReference>
<keyword evidence="2" id="KW-1185">Reference proteome</keyword>
<evidence type="ECO:0000313" key="2">
    <source>
        <dbReference type="Proteomes" id="UP000694930"/>
    </source>
</evidence>
<proteinExistence type="predicted"/>
<reference evidence="2" key="1">
    <citation type="journal article" date="2014" name="Nat. Genet.">
        <title>The genome of the stress-tolerant wild tomato species Solanum pennellii.</title>
        <authorList>
            <person name="Bolger A."/>
            <person name="Scossa F."/>
            <person name="Bolger M.E."/>
            <person name="Lanz C."/>
            <person name="Maumus F."/>
            <person name="Tohge T."/>
            <person name="Quesneville H."/>
            <person name="Alseekh S."/>
            <person name="Sorensen I."/>
            <person name="Lichtenstein G."/>
            <person name="Fich E.A."/>
            <person name="Conte M."/>
            <person name="Keller H."/>
            <person name="Schneeberger K."/>
            <person name="Schwacke R."/>
            <person name="Ofner I."/>
            <person name="Vrebalov J."/>
            <person name="Xu Y."/>
            <person name="Osorio S."/>
            <person name="Aflitos S.A."/>
            <person name="Schijlen E."/>
            <person name="Jimenez-Gomez J.M."/>
            <person name="Ryngajllo M."/>
            <person name="Kimura S."/>
            <person name="Kumar R."/>
            <person name="Koenig D."/>
            <person name="Headland L.R."/>
            <person name="Maloof J.N."/>
            <person name="Sinha N."/>
            <person name="van Ham R.C."/>
            <person name="Lankhorst R.K."/>
            <person name="Mao L."/>
            <person name="Vogel A."/>
            <person name="Arsova B."/>
            <person name="Panstruga R."/>
            <person name="Fei Z."/>
            <person name="Rose J.K."/>
            <person name="Zamir D."/>
            <person name="Carrari F."/>
            <person name="Giovannoni J.J."/>
            <person name="Weigel D."/>
            <person name="Usadel B."/>
            <person name="Fernie A.R."/>
        </authorList>
    </citation>
    <scope>NUCLEOTIDE SEQUENCE [LARGE SCALE GENOMIC DNA]</scope>
    <source>
        <strain evidence="2">cv. LA0716</strain>
    </source>
</reference>
<protein>
    <submittedName>
        <fullName evidence="3">Uncharacterized protein LOC107022143</fullName>
    </submittedName>
</protein>
<feature type="region of interest" description="Disordered" evidence="1">
    <location>
        <begin position="57"/>
        <end position="83"/>
    </location>
</feature>
<dbReference type="GeneID" id="107022143"/>
<reference evidence="3" key="2">
    <citation type="submission" date="2025-08" db="UniProtKB">
        <authorList>
            <consortium name="RefSeq"/>
        </authorList>
    </citation>
    <scope>IDENTIFICATION</scope>
</reference>
<feature type="compositionally biased region" description="Basic and acidic residues" evidence="1">
    <location>
        <begin position="63"/>
        <end position="83"/>
    </location>
</feature>
<evidence type="ECO:0000256" key="1">
    <source>
        <dbReference type="SAM" id="MobiDB-lite"/>
    </source>
</evidence>
<dbReference type="RefSeq" id="XP_015078322.1">
    <property type="nucleotide sequence ID" value="XM_015222836.1"/>
</dbReference>
<organism evidence="2 3">
    <name type="scientific">Solanum pennellii</name>
    <name type="common">Tomato</name>
    <name type="synonym">Lycopersicon pennellii</name>
    <dbReference type="NCBI Taxonomy" id="28526"/>
    <lineage>
        <taxon>Eukaryota</taxon>
        <taxon>Viridiplantae</taxon>
        <taxon>Streptophyta</taxon>
        <taxon>Embryophyta</taxon>
        <taxon>Tracheophyta</taxon>
        <taxon>Spermatophyta</taxon>
        <taxon>Magnoliopsida</taxon>
        <taxon>eudicotyledons</taxon>
        <taxon>Gunneridae</taxon>
        <taxon>Pentapetalae</taxon>
        <taxon>asterids</taxon>
        <taxon>lamiids</taxon>
        <taxon>Solanales</taxon>
        <taxon>Solanaceae</taxon>
        <taxon>Solanoideae</taxon>
        <taxon>Solaneae</taxon>
        <taxon>Solanum</taxon>
        <taxon>Solanum subgen. Lycopersicon</taxon>
    </lineage>
</organism>